<dbReference type="FunCoup" id="A7RFD8">
    <property type="interactions" value="37"/>
</dbReference>
<dbReference type="PRINTS" id="PR00453">
    <property type="entry name" value="VWFADOMAIN"/>
</dbReference>
<dbReference type="PANTHER" id="PTHR24020:SF20">
    <property type="entry name" value="PH DOMAIN-CONTAINING PROTEIN"/>
    <property type="match status" value="1"/>
</dbReference>
<dbReference type="AlphaFoldDB" id="A7RFD8"/>
<dbReference type="GO" id="GO:0005576">
    <property type="term" value="C:extracellular region"/>
    <property type="evidence" value="ECO:0007669"/>
    <property type="project" value="UniProtKB-SubCell"/>
</dbReference>
<evidence type="ECO:0000256" key="2">
    <source>
        <dbReference type="ARBA" id="ARBA00022525"/>
    </source>
</evidence>
<keyword evidence="5" id="KW-0325">Glycoprotein</keyword>
<dbReference type="FunFam" id="3.40.50.410:FF:000004">
    <property type="entry name" value="collagen alpha-6(VI) chain"/>
    <property type="match status" value="1"/>
</dbReference>
<dbReference type="CDD" id="cd01472">
    <property type="entry name" value="vWA_collagen"/>
    <property type="match status" value="1"/>
</dbReference>
<keyword evidence="8" id="KW-1185">Reference proteome</keyword>
<comment type="subcellular location">
    <subcellularLocation>
        <location evidence="1">Secreted</location>
    </subcellularLocation>
</comment>
<evidence type="ECO:0000256" key="5">
    <source>
        <dbReference type="ARBA" id="ARBA00023180"/>
    </source>
</evidence>
<evidence type="ECO:0000259" key="6">
    <source>
        <dbReference type="PROSITE" id="PS50234"/>
    </source>
</evidence>
<dbReference type="OMA" id="RVAMIMF"/>
<organism evidence="7 8">
    <name type="scientific">Nematostella vectensis</name>
    <name type="common">Starlet sea anemone</name>
    <dbReference type="NCBI Taxonomy" id="45351"/>
    <lineage>
        <taxon>Eukaryota</taxon>
        <taxon>Metazoa</taxon>
        <taxon>Cnidaria</taxon>
        <taxon>Anthozoa</taxon>
        <taxon>Hexacorallia</taxon>
        <taxon>Actiniaria</taxon>
        <taxon>Edwardsiidae</taxon>
        <taxon>Nematostella</taxon>
    </lineage>
</organism>
<evidence type="ECO:0000313" key="8">
    <source>
        <dbReference type="Proteomes" id="UP000001593"/>
    </source>
</evidence>
<evidence type="ECO:0000256" key="4">
    <source>
        <dbReference type="ARBA" id="ARBA00022737"/>
    </source>
</evidence>
<keyword evidence="2" id="KW-0964">Secreted</keyword>
<dbReference type="SUPFAM" id="SSF53300">
    <property type="entry name" value="vWA-like"/>
    <property type="match status" value="1"/>
</dbReference>
<protein>
    <recommendedName>
        <fullName evidence="6">VWFA domain-containing protein</fullName>
    </recommendedName>
</protein>
<feature type="domain" description="VWFA" evidence="6">
    <location>
        <begin position="7"/>
        <end position="174"/>
    </location>
</feature>
<proteinExistence type="predicted"/>
<dbReference type="PANTHER" id="PTHR24020">
    <property type="entry name" value="COLLAGEN ALPHA"/>
    <property type="match status" value="1"/>
</dbReference>
<reference evidence="7 8" key="1">
    <citation type="journal article" date="2007" name="Science">
        <title>Sea anemone genome reveals ancestral eumetazoan gene repertoire and genomic organization.</title>
        <authorList>
            <person name="Putnam N.H."/>
            <person name="Srivastava M."/>
            <person name="Hellsten U."/>
            <person name="Dirks B."/>
            <person name="Chapman J."/>
            <person name="Salamov A."/>
            <person name="Terry A."/>
            <person name="Shapiro H."/>
            <person name="Lindquist E."/>
            <person name="Kapitonov V.V."/>
            <person name="Jurka J."/>
            <person name="Genikhovich G."/>
            <person name="Grigoriev I.V."/>
            <person name="Lucas S.M."/>
            <person name="Steele R.E."/>
            <person name="Finnerty J.R."/>
            <person name="Technau U."/>
            <person name="Martindale M.Q."/>
            <person name="Rokhsar D.S."/>
        </authorList>
    </citation>
    <scope>NUCLEOTIDE SEQUENCE [LARGE SCALE GENOMIC DNA]</scope>
    <source>
        <strain evidence="8">CH2 X CH6</strain>
    </source>
</reference>
<name>A7RFD8_NEMVE</name>
<dbReference type="eggNOG" id="KOG1216">
    <property type="taxonomic scope" value="Eukaryota"/>
</dbReference>
<evidence type="ECO:0000256" key="1">
    <source>
        <dbReference type="ARBA" id="ARBA00004613"/>
    </source>
</evidence>
<dbReference type="Pfam" id="PF00092">
    <property type="entry name" value="VWA"/>
    <property type="match status" value="1"/>
</dbReference>
<evidence type="ECO:0000256" key="3">
    <source>
        <dbReference type="ARBA" id="ARBA00022729"/>
    </source>
</evidence>
<dbReference type="InterPro" id="IPR036465">
    <property type="entry name" value="vWFA_dom_sf"/>
</dbReference>
<dbReference type="Gene3D" id="3.40.50.410">
    <property type="entry name" value="von Willebrand factor, type A domain"/>
    <property type="match status" value="1"/>
</dbReference>
<dbReference type="InterPro" id="IPR002035">
    <property type="entry name" value="VWF_A"/>
</dbReference>
<dbReference type="PhylomeDB" id="A7RFD8"/>
<evidence type="ECO:0000313" key="7">
    <source>
        <dbReference type="EMBL" id="EDO50079.1"/>
    </source>
</evidence>
<dbReference type="EMBL" id="DS469507">
    <property type="protein sequence ID" value="EDO50079.1"/>
    <property type="molecule type" value="Genomic_DNA"/>
</dbReference>
<dbReference type="InterPro" id="IPR050525">
    <property type="entry name" value="ECM_Assembly_Org"/>
</dbReference>
<dbReference type="Proteomes" id="UP000001593">
    <property type="component" value="Unassembled WGS sequence"/>
</dbReference>
<sequence>GCNTNIDLVFAIDASSSVGKVNFERVKGFIRRLVESFHISRTSTRVAAIVYSSRPRVAFDFNRYTSARRAAHAVKRLRFLRGGTSTGRALRLASSRLFRRYGRKRRKVLMLITDGKSSDDVLKPSKALKRKGVQIFAVGVGMSVSRNELILIASHPSQVYQASFTSLSAIVKSLARKTCESK</sequence>
<keyword evidence="3" id="KW-0732">Signal</keyword>
<dbReference type="SMART" id="SM00327">
    <property type="entry name" value="VWA"/>
    <property type="match status" value="1"/>
</dbReference>
<accession>A7RFD8</accession>
<gene>
    <name evidence="7" type="ORF">NEMVEDRAFT_v1g79592</name>
</gene>
<dbReference type="STRING" id="45351.A7RFD8"/>
<dbReference type="HOGENOM" id="CLU_008905_4_1_1"/>
<dbReference type="PROSITE" id="PS50234">
    <property type="entry name" value="VWFA"/>
    <property type="match status" value="1"/>
</dbReference>
<feature type="non-terminal residue" evidence="7">
    <location>
        <position position="1"/>
    </location>
</feature>
<keyword evidence="4" id="KW-0677">Repeat</keyword>
<dbReference type="InParanoid" id="A7RFD8"/>